<dbReference type="InterPro" id="IPR000821">
    <property type="entry name" value="Ala_racemase"/>
</dbReference>
<feature type="active site" description="Proton acceptor; specific for L-alanine" evidence="7">
    <location>
        <position position="242"/>
    </location>
</feature>
<evidence type="ECO:0000256" key="4">
    <source>
        <dbReference type="ARBA" id="ARBA00013089"/>
    </source>
</evidence>
<dbReference type="SMART" id="SM01005">
    <property type="entry name" value="Ala_racemase_C"/>
    <property type="match status" value="1"/>
</dbReference>
<dbReference type="Pfam" id="PF01168">
    <property type="entry name" value="Ala_racemase_N"/>
    <property type="match status" value="1"/>
</dbReference>
<evidence type="ECO:0000256" key="1">
    <source>
        <dbReference type="ARBA" id="ARBA00000316"/>
    </source>
</evidence>
<dbReference type="InterPro" id="IPR001608">
    <property type="entry name" value="Ala_racemase_N"/>
</dbReference>
<dbReference type="Gene3D" id="3.20.20.10">
    <property type="entry name" value="Alanine racemase"/>
    <property type="match status" value="1"/>
</dbReference>
<evidence type="ECO:0000256" key="2">
    <source>
        <dbReference type="ARBA" id="ARBA00001933"/>
    </source>
</evidence>
<dbReference type="PROSITE" id="PS00395">
    <property type="entry name" value="ALANINE_RACEMASE"/>
    <property type="match status" value="1"/>
</dbReference>
<dbReference type="GO" id="GO:0005829">
    <property type="term" value="C:cytosol"/>
    <property type="evidence" value="ECO:0007669"/>
    <property type="project" value="TreeGrafter"/>
</dbReference>
<dbReference type="Pfam" id="PF00842">
    <property type="entry name" value="Ala_racemase_C"/>
    <property type="match status" value="1"/>
</dbReference>
<evidence type="ECO:0000256" key="6">
    <source>
        <dbReference type="ARBA" id="ARBA00023235"/>
    </source>
</evidence>
<evidence type="ECO:0000256" key="9">
    <source>
        <dbReference type="PIRSR" id="PIRSR600821-52"/>
    </source>
</evidence>
<comment type="catalytic activity">
    <reaction evidence="1 7">
        <text>L-alanine = D-alanine</text>
        <dbReference type="Rhea" id="RHEA:20249"/>
        <dbReference type="ChEBI" id="CHEBI:57416"/>
        <dbReference type="ChEBI" id="CHEBI:57972"/>
        <dbReference type="EC" id="5.1.1.1"/>
    </reaction>
</comment>
<proteinExistence type="inferred from homology"/>
<dbReference type="InterPro" id="IPR009006">
    <property type="entry name" value="Ala_racemase/Decarboxylase_C"/>
</dbReference>
<evidence type="ECO:0000256" key="8">
    <source>
        <dbReference type="PIRSR" id="PIRSR600821-50"/>
    </source>
</evidence>
<dbReference type="Proteomes" id="UP000193926">
    <property type="component" value="Unassembled WGS sequence"/>
</dbReference>
<feature type="modified residue" description="N6-(pyridoxal phosphate)lysine" evidence="7 8">
    <location>
        <position position="33"/>
    </location>
</feature>
<dbReference type="CDD" id="cd00430">
    <property type="entry name" value="PLPDE_III_AR"/>
    <property type="match status" value="1"/>
</dbReference>
<comment type="pathway">
    <text evidence="7">Amino-acid biosynthesis; D-alanine biosynthesis; D-alanine from L-alanine: step 1/1.</text>
</comment>
<dbReference type="EMBL" id="JFKC01000009">
    <property type="protein sequence ID" value="OSQ50745.1"/>
    <property type="molecule type" value="Genomic_DNA"/>
</dbReference>
<gene>
    <name evidence="11" type="ORF">MGEO_11030</name>
</gene>
<sequence length="345" mass="36535">MAQAVLTIDLGAICANWRALAAMNAGETAAVVKANAYGLGAATVSRALAEEGARTFFVAQAEEGVTVREALGPGPTICVFGGHMEGDAALLRQANLVPMINSIDQMLRHVEALPGHPFGIQLDSGMNRLGMEPAEWSALRDIALSQNPVLVMSHLACADEAGHGMNEFQLQTFRQMTDGLDVPRSLSATGGTLLGPDYHFDMTRPGIGLYGGLPFVDARPVVSLAIPVIQVRDVNPGESVGYGNSWVARVPSRIATISAGYADGIIRAMGPKAHVWAGETRCKIVGRISMDLIGVDVGQVKDMPETVELLGAHQSVDTLADAAGTIGYEILTSLGTRYARRYIDR</sequence>
<dbReference type="Gene3D" id="2.40.37.10">
    <property type="entry name" value="Lyase, Ornithine Decarboxylase, Chain A, domain 1"/>
    <property type="match status" value="1"/>
</dbReference>
<evidence type="ECO:0000259" key="10">
    <source>
        <dbReference type="SMART" id="SM01005"/>
    </source>
</evidence>
<evidence type="ECO:0000256" key="3">
    <source>
        <dbReference type="ARBA" id="ARBA00007880"/>
    </source>
</evidence>
<evidence type="ECO:0000313" key="12">
    <source>
        <dbReference type="Proteomes" id="UP000193926"/>
    </source>
</evidence>
<dbReference type="PANTHER" id="PTHR30511:SF0">
    <property type="entry name" value="ALANINE RACEMASE, CATABOLIC-RELATED"/>
    <property type="match status" value="1"/>
</dbReference>
<dbReference type="InterPro" id="IPR011079">
    <property type="entry name" value="Ala_racemase_C"/>
</dbReference>
<dbReference type="UniPathway" id="UPA00042">
    <property type="reaction ID" value="UER00497"/>
</dbReference>
<dbReference type="RefSeq" id="WP_085637265.1">
    <property type="nucleotide sequence ID" value="NZ_JFKC01000009.1"/>
</dbReference>
<feature type="active site" description="Proton acceptor; specific for D-alanine" evidence="7">
    <location>
        <position position="33"/>
    </location>
</feature>
<comment type="function">
    <text evidence="7">Catalyzes the interconversion of L-alanine and D-alanine. May also act on other amino acids.</text>
</comment>
<feature type="binding site" evidence="7 9">
    <location>
        <position position="128"/>
    </location>
    <ligand>
        <name>substrate</name>
    </ligand>
</feature>
<dbReference type="InterPro" id="IPR029066">
    <property type="entry name" value="PLP-binding_barrel"/>
</dbReference>
<keyword evidence="5 7" id="KW-0663">Pyridoxal phosphate</keyword>
<evidence type="ECO:0000313" key="11">
    <source>
        <dbReference type="EMBL" id="OSQ50745.1"/>
    </source>
</evidence>
<dbReference type="PRINTS" id="PR00992">
    <property type="entry name" value="ALARACEMASE"/>
</dbReference>
<dbReference type="AlphaFoldDB" id="A0A1X4NKF4"/>
<dbReference type="OrthoDB" id="9813814at2"/>
<comment type="cofactor">
    <cofactor evidence="2 7 8">
        <name>pyridoxal 5'-phosphate</name>
        <dbReference type="ChEBI" id="CHEBI:597326"/>
    </cofactor>
</comment>
<protein>
    <recommendedName>
        <fullName evidence="4 7">Alanine racemase</fullName>
        <ecNumber evidence="4 7">5.1.1.1</ecNumber>
    </recommendedName>
</protein>
<evidence type="ECO:0000256" key="5">
    <source>
        <dbReference type="ARBA" id="ARBA00022898"/>
    </source>
</evidence>
<evidence type="ECO:0000256" key="7">
    <source>
        <dbReference type="HAMAP-Rule" id="MF_01201"/>
    </source>
</evidence>
<accession>A0A1X4NKF4</accession>
<dbReference type="SUPFAM" id="SSF50621">
    <property type="entry name" value="Alanine racemase C-terminal domain-like"/>
    <property type="match status" value="1"/>
</dbReference>
<organism evidence="11 12">
    <name type="scientific">Marivita geojedonensis</name>
    <dbReference type="NCBI Taxonomy" id="1123756"/>
    <lineage>
        <taxon>Bacteria</taxon>
        <taxon>Pseudomonadati</taxon>
        <taxon>Pseudomonadota</taxon>
        <taxon>Alphaproteobacteria</taxon>
        <taxon>Rhodobacterales</taxon>
        <taxon>Roseobacteraceae</taxon>
        <taxon>Marivita</taxon>
    </lineage>
</organism>
<keyword evidence="12" id="KW-1185">Reference proteome</keyword>
<dbReference type="PANTHER" id="PTHR30511">
    <property type="entry name" value="ALANINE RACEMASE"/>
    <property type="match status" value="1"/>
</dbReference>
<reference evidence="11 12" key="1">
    <citation type="submission" date="2014-03" db="EMBL/GenBank/DDBJ databases">
        <title>The draft genome sequence of Marivita geojedonensis KCTC 23882.</title>
        <authorList>
            <person name="Lai Q."/>
            <person name="Shao Z."/>
        </authorList>
    </citation>
    <scope>NUCLEOTIDE SEQUENCE [LARGE SCALE GENOMIC DNA]</scope>
    <source>
        <strain evidence="11 12">DPG-138</strain>
    </source>
</reference>
<dbReference type="InterPro" id="IPR020622">
    <property type="entry name" value="Ala_racemase_pyridoxalP-BS"/>
</dbReference>
<comment type="caution">
    <text evidence="11">The sequence shown here is derived from an EMBL/GenBank/DDBJ whole genome shotgun (WGS) entry which is preliminary data.</text>
</comment>
<dbReference type="STRING" id="1123756.MGEO_11030"/>
<dbReference type="EC" id="5.1.1.1" evidence="4 7"/>
<dbReference type="SUPFAM" id="SSF51419">
    <property type="entry name" value="PLP-binding barrel"/>
    <property type="match status" value="1"/>
</dbReference>
<feature type="binding site" evidence="7 9">
    <location>
        <position position="290"/>
    </location>
    <ligand>
        <name>substrate</name>
    </ligand>
</feature>
<dbReference type="GO" id="GO:0008784">
    <property type="term" value="F:alanine racemase activity"/>
    <property type="evidence" value="ECO:0007669"/>
    <property type="project" value="UniProtKB-UniRule"/>
</dbReference>
<comment type="similarity">
    <text evidence="3 7">Belongs to the alanine racemase family.</text>
</comment>
<keyword evidence="6 7" id="KW-0413">Isomerase</keyword>
<dbReference type="NCBIfam" id="TIGR00492">
    <property type="entry name" value="alr"/>
    <property type="match status" value="1"/>
</dbReference>
<feature type="domain" description="Alanine racemase C-terminal" evidence="10">
    <location>
        <begin position="221"/>
        <end position="343"/>
    </location>
</feature>
<name>A0A1X4NKF4_9RHOB</name>
<dbReference type="GO" id="GO:0030170">
    <property type="term" value="F:pyridoxal phosphate binding"/>
    <property type="evidence" value="ECO:0007669"/>
    <property type="project" value="UniProtKB-UniRule"/>
</dbReference>
<dbReference type="HAMAP" id="MF_01201">
    <property type="entry name" value="Ala_racemase"/>
    <property type="match status" value="1"/>
</dbReference>
<dbReference type="GO" id="GO:0030632">
    <property type="term" value="P:D-alanine biosynthetic process"/>
    <property type="evidence" value="ECO:0007669"/>
    <property type="project" value="UniProtKB-UniRule"/>
</dbReference>